<proteinExistence type="predicted"/>
<gene>
    <name evidence="1" type="ORF">HK17_14230</name>
</gene>
<evidence type="ECO:0000313" key="1">
    <source>
        <dbReference type="EMBL" id="OUI90178.1"/>
    </source>
</evidence>
<protein>
    <submittedName>
        <fullName evidence="1">Uncharacterized protein</fullName>
    </submittedName>
</protein>
<dbReference type="AlphaFoldDB" id="A0A252AKJ5"/>
<sequence>MGEKELNDAMSGGVAAFILSDKPQEADYRRELLKRCVLGALQMWGDLEQEASADCKAMA</sequence>
<accession>A0A252AKJ5</accession>
<name>A0A252AKJ5_9PROT</name>
<comment type="caution">
    <text evidence="1">The sequence shown here is derived from an EMBL/GenBank/DDBJ whole genome shotgun (WGS) entry which is preliminary data.</text>
</comment>
<dbReference type="EMBL" id="JOPA01000054">
    <property type="protein sequence ID" value="OUI90178.1"/>
    <property type="molecule type" value="Genomic_DNA"/>
</dbReference>
<dbReference type="Proteomes" id="UP000194641">
    <property type="component" value="Unassembled WGS sequence"/>
</dbReference>
<organism evidence="1 2">
    <name type="scientific">Acetobacter indonesiensis</name>
    <dbReference type="NCBI Taxonomy" id="104101"/>
    <lineage>
        <taxon>Bacteria</taxon>
        <taxon>Pseudomonadati</taxon>
        <taxon>Pseudomonadota</taxon>
        <taxon>Alphaproteobacteria</taxon>
        <taxon>Acetobacterales</taxon>
        <taxon>Acetobacteraceae</taxon>
        <taxon>Acetobacter</taxon>
    </lineage>
</organism>
<evidence type="ECO:0000313" key="2">
    <source>
        <dbReference type="Proteomes" id="UP000194641"/>
    </source>
</evidence>
<reference evidence="2" key="1">
    <citation type="submission" date="2014-06" db="EMBL/GenBank/DDBJ databases">
        <authorList>
            <person name="Winans N.J."/>
            <person name="Newell P.D."/>
            <person name="Douglas A.E."/>
        </authorList>
    </citation>
    <scope>NUCLEOTIDE SEQUENCE [LARGE SCALE GENOMIC DNA]</scope>
</reference>